<keyword evidence="3" id="KW-1185">Reference proteome</keyword>
<keyword evidence="1" id="KW-0812">Transmembrane</keyword>
<protein>
    <submittedName>
        <fullName evidence="2">Uncharacterized protein</fullName>
    </submittedName>
</protein>
<evidence type="ECO:0000313" key="2">
    <source>
        <dbReference type="EMBL" id="KAF6212132.1"/>
    </source>
</evidence>
<gene>
    <name evidence="2" type="ORF">GE061_012653</name>
</gene>
<comment type="caution">
    <text evidence="2">The sequence shown here is derived from an EMBL/GenBank/DDBJ whole genome shotgun (WGS) entry which is preliminary data.</text>
</comment>
<dbReference type="Proteomes" id="UP000466442">
    <property type="component" value="Unassembled WGS sequence"/>
</dbReference>
<evidence type="ECO:0000313" key="3">
    <source>
        <dbReference type="Proteomes" id="UP000466442"/>
    </source>
</evidence>
<reference evidence="2" key="1">
    <citation type="journal article" date="2021" name="Mol. Ecol. Resour.">
        <title>Apolygus lucorum genome provides insights into omnivorousness and mesophyll feeding.</title>
        <authorList>
            <person name="Liu Y."/>
            <person name="Liu H."/>
            <person name="Wang H."/>
            <person name="Huang T."/>
            <person name="Liu B."/>
            <person name="Yang B."/>
            <person name="Yin L."/>
            <person name="Li B."/>
            <person name="Zhang Y."/>
            <person name="Zhang S."/>
            <person name="Jiang F."/>
            <person name="Zhang X."/>
            <person name="Ren Y."/>
            <person name="Wang B."/>
            <person name="Wang S."/>
            <person name="Lu Y."/>
            <person name="Wu K."/>
            <person name="Fan W."/>
            <person name="Wang G."/>
        </authorList>
    </citation>
    <scope>NUCLEOTIDE SEQUENCE</scope>
    <source>
        <strain evidence="2">12Hb</strain>
    </source>
</reference>
<keyword evidence="1" id="KW-1133">Transmembrane helix</keyword>
<keyword evidence="1" id="KW-0472">Membrane</keyword>
<accession>A0A8S9XSX0</accession>
<sequence length="121" mass="13526">MVSNKHGAFIFDTDPNFLTDFKTLKNPGSFQKVLKLYILLTRLIAINSVSGRIALQWNMKVIVVMLCAILLIGTLIMETAAMRHPGGPRNVIEAPYRSCPEGKRRDGRTGRCVKVIRVQAN</sequence>
<name>A0A8S9XSX0_APOLU</name>
<dbReference type="AlphaFoldDB" id="A0A8S9XSX0"/>
<evidence type="ECO:0000256" key="1">
    <source>
        <dbReference type="SAM" id="Phobius"/>
    </source>
</evidence>
<feature type="transmembrane region" description="Helical" evidence="1">
    <location>
        <begin position="61"/>
        <end position="81"/>
    </location>
</feature>
<proteinExistence type="predicted"/>
<organism evidence="2 3">
    <name type="scientific">Apolygus lucorum</name>
    <name type="common">Small green plant bug</name>
    <name type="synonym">Lygocoris lucorum</name>
    <dbReference type="NCBI Taxonomy" id="248454"/>
    <lineage>
        <taxon>Eukaryota</taxon>
        <taxon>Metazoa</taxon>
        <taxon>Ecdysozoa</taxon>
        <taxon>Arthropoda</taxon>
        <taxon>Hexapoda</taxon>
        <taxon>Insecta</taxon>
        <taxon>Pterygota</taxon>
        <taxon>Neoptera</taxon>
        <taxon>Paraneoptera</taxon>
        <taxon>Hemiptera</taxon>
        <taxon>Heteroptera</taxon>
        <taxon>Panheteroptera</taxon>
        <taxon>Cimicomorpha</taxon>
        <taxon>Miridae</taxon>
        <taxon>Mirini</taxon>
        <taxon>Apolygus</taxon>
    </lineage>
</organism>
<dbReference type="EMBL" id="WIXP02000004">
    <property type="protein sequence ID" value="KAF6212132.1"/>
    <property type="molecule type" value="Genomic_DNA"/>
</dbReference>